<evidence type="ECO:0000313" key="3">
    <source>
        <dbReference type="Proteomes" id="UP001056766"/>
    </source>
</evidence>
<protein>
    <submittedName>
        <fullName evidence="2">Uncharacterized protein</fullName>
    </submittedName>
</protein>
<reference evidence="2" key="1">
    <citation type="journal article" date="2021" name="mSystems">
        <title>Bacteria and Archaea Synergistically Convert Glycine Betaine to Biogenic Methane in the Formosa Cold Seep of the South China Sea.</title>
        <authorList>
            <person name="Li L."/>
            <person name="Zhang W."/>
            <person name="Zhang S."/>
            <person name="Song L."/>
            <person name="Sun Q."/>
            <person name="Zhang H."/>
            <person name="Xiang H."/>
            <person name="Dong X."/>
        </authorList>
    </citation>
    <scope>NUCLEOTIDE SEQUENCE</scope>
    <source>
        <strain evidence="2">LLY</strain>
    </source>
</reference>
<name>A0A9E4ZD56_9EURY</name>
<sequence>MIEIANNEIIVAAIFLVPGFLFLHIIYELSAYNKKKIYEHEYYFLSLFVSVLFFVIANIIKSILAFFKLITYSDAFVKPTAISLDYSTIIFMYLAAIILGSFIGKRRKNEKHGDGNKINNDSVWVVTLSNLAKKKGKYAYIITSSDEEFYGRVKRYSGDADDEKMILIDKPSMIIRDQKQECIDEIQIWEEILFTESDIKRISFNDKT</sequence>
<keyword evidence="3" id="KW-1185">Reference proteome</keyword>
<feature type="transmembrane region" description="Helical" evidence="1">
    <location>
        <begin position="86"/>
        <end position="104"/>
    </location>
</feature>
<dbReference type="RefSeq" id="WP_250867534.1">
    <property type="nucleotide sequence ID" value="NZ_JAGSOI010000010.1"/>
</dbReference>
<keyword evidence="1" id="KW-1133">Transmembrane helix</keyword>
<dbReference type="AlphaFoldDB" id="A0A9E4ZD56"/>
<dbReference type="EMBL" id="JAGSOI010000010">
    <property type="protein sequence ID" value="MCM1986166.1"/>
    <property type="molecule type" value="Genomic_DNA"/>
</dbReference>
<organism evidence="2 3">
    <name type="scientific">Methanococcoides seepicolus</name>
    <dbReference type="NCBI Taxonomy" id="2828780"/>
    <lineage>
        <taxon>Archaea</taxon>
        <taxon>Methanobacteriati</taxon>
        <taxon>Methanobacteriota</taxon>
        <taxon>Stenosarchaea group</taxon>
        <taxon>Methanomicrobia</taxon>
        <taxon>Methanosarcinales</taxon>
        <taxon>Methanosarcinaceae</taxon>
        <taxon>Methanococcoides</taxon>
    </lineage>
</organism>
<evidence type="ECO:0000313" key="2">
    <source>
        <dbReference type="EMBL" id="MCM1986166.1"/>
    </source>
</evidence>
<reference evidence="2" key="2">
    <citation type="submission" date="2021-04" db="EMBL/GenBank/DDBJ databases">
        <authorList>
            <person name="Dong X."/>
        </authorList>
    </citation>
    <scope>NUCLEOTIDE SEQUENCE</scope>
    <source>
        <strain evidence="2">LLY</strain>
    </source>
</reference>
<keyword evidence="1" id="KW-0812">Transmembrane</keyword>
<feature type="transmembrane region" description="Helical" evidence="1">
    <location>
        <begin position="42"/>
        <end position="66"/>
    </location>
</feature>
<gene>
    <name evidence="2" type="ORF">KDK67_03940</name>
</gene>
<keyword evidence="1" id="KW-0472">Membrane</keyword>
<feature type="transmembrane region" description="Helical" evidence="1">
    <location>
        <begin position="12"/>
        <end position="30"/>
    </location>
</feature>
<dbReference type="Proteomes" id="UP001056766">
    <property type="component" value="Unassembled WGS sequence"/>
</dbReference>
<proteinExistence type="predicted"/>
<evidence type="ECO:0000256" key="1">
    <source>
        <dbReference type="SAM" id="Phobius"/>
    </source>
</evidence>
<comment type="caution">
    <text evidence="2">The sequence shown here is derived from an EMBL/GenBank/DDBJ whole genome shotgun (WGS) entry which is preliminary data.</text>
</comment>
<accession>A0A9E4ZD56</accession>